<proteinExistence type="predicted"/>
<gene>
    <name evidence="1" type="ORF">HALOF300_01140</name>
</gene>
<comment type="caution">
    <text evidence="1">The sequence shown here is derived from an EMBL/GenBank/DDBJ whole genome shotgun (WGS) entry which is preliminary data.</text>
</comment>
<reference evidence="1 2" key="1">
    <citation type="submission" date="2019-11" db="EMBL/GenBank/DDBJ databases">
        <authorList>
            <person name="Criscuolo A."/>
        </authorList>
    </citation>
    <scope>NUCLEOTIDE SEQUENCE [LARGE SCALE GENOMIC DNA]</scope>
    <source>
        <strain evidence="1">CIP111667</strain>
    </source>
</reference>
<organism evidence="1 2">
    <name type="scientific">Occultella aeris</name>
    <dbReference type="NCBI Taxonomy" id="2761496"/>
    <lineage>
        <taxon>Bacteria</taxon>
        <taxon>Bacillati</taxon>
        <taxon>Actinomycetota</taxon>
        <taxon>Actinomycetes</taxon>
        <taxon>Micrococcales</taxon>
        <taxon>Ruaniaceae</taxon>
        <taxon>Occultella</taxon>
    </lineage>
</organism>
<dbReference type="Proteomes" id="UP000419743">
    <property type="component" value="Unassembled WGS sequence"/>
</dbReference>
<keyword evidence="2" id="KW-1185">Reference proteome</keyword>
<dbReference type="EMBL" id="CACRYJ010000016">
    <property type="protein sequence ID" value="VZO35937.1"/>
    <property type="molecule type" value="Genomic_DNA"/>
</dbReference>
<protein>
    <submittedName>
        <fullName evidence="1">Uncharacterized protein</fullName>
    </submittedName>
</protein>
<dbReference type="AlphaFoldDB" id="A0A7M4DG94"/>
<name>A0A7M4DG94_9MICO</name>
<sequence>MRCDAAASLRWFADEGAERVAFLVQGPDAVGQGVGLVVGIAAADAAGNDQLRDVDALVA</sequence>
<evidence type="ECO:0000313" key="2">
    <source>
        <dbReference type="Proteomes" id="UP000419743"/>
    </source>
</evidence>
<accession>A0A7M4DG94</accession>
<evidence type="ECO:0000313" key="1">
    <source>
        <dbReference type="EMBL" id="VZO35937.1"/>
    </source>
</evidence>